<organism evidence="1">
    <name type="scientific">Myoviridae sp. ctakU3</name>
    <dbReference type="NCBI Taxonomy" id="2825135"/>
    <lineage>
        <taxon>Viruses</taxon>
        <taxon>Duplodnaviria</taxon>
        <taxon>Heunggongvirae</taxon>
        <taxon>Uroviricota</taxon>
        <taxon>Caudoviricetes</taxon>
    </lineage>
</organism>
<proteinExistence type="predicted"/>
<sequence length="30" mass="3356">MIAPYGAFVMPETIEKVMVRGIIYQSIAKV</sequence>
<accession>A0A8S5P1W1</accession>
<reference evidence="1" key="1">
    <citation type="journal article" date="2021" name="Proc. Natl. Acad. Sci. U.S.A.">
        <title>A Catalog of Tens of Thousands of Viruses from Human Metagenomes Reveals Hidden Associations with Chronic Diseases.</title>
        <authorList>
            <person name="Tisza M.J."/>
            <person name="Buck C.B."/>
        </authorList>
    </citation>
    <scope>NUCLEOTIDE SEQUENCE</scope>
    <source>
        <strain evidence="1">CtakU3</strain>
    </source>
</reference>
<dbReference type="EMBL" id="BK015306">
    <property type="protein sequence ID" value="DAE00632.1"/>
    <property type="molecule type" value="Genomic_DNA"/>
</dbReference>
<protein>
    <submittedName>
        <fullName evidence="1">Uncharacterized protein</fullName>
    </submittedName>
</protein>
<name>A0A8S5P1W1_9CAUD</name>
<evidence type="ECO:0000313" key="1">
    <source>
        <dbReference type="EMBL" id="DAE00632.1"/>
    </source>
</evidence>